<proteinExistence type="predicted"/>
<dbReference type="Proteomes" id="UP001054945">
    <property type="component" value="Unassembled WGS sequence"/>
</dbReference>
<comment type="caution">
    <text evidence="1">The sequence shown here is derived from an EMBL/GenBank/DDBJ whole genome shotgun (WGS) entry which is preliminary data.</text>
</comment>
<protein>
    <submittedName>
        <fullName evidence="1">Uncharacterized protein</fullName>
    </submittedName>
</protein>
<evidence type="ECO:0000313" key="1">
    <source>
        <dbReference type="EMBL" id="GIY82734.1"/>
    </source>
</evidence>
<evidence type="ECO:0000313" key="2">
    <source>
        <dbReference type="Proteomes" id="UP001054945"/>
    </source>
</evidence>
<accession>A0AAV4WKI3</accession>
<name>A0AAV4WKI3_CAEEX</name>
<gene>
    <name evidence="1" type="ORF">CEXT_338491</name>
</gene>
<dbReference type="EMBL" id="BPLR01016276">
    <property type="protein sequence ID" value="GIY82734.1"/>
    <property type="molecule type" value="Genomic_DNA"/>
</dbReference>
<keyword evidence="2" id="KW-1185">Reference proteome</keyword>
<sequence>MSFQKAVRVRGLATIMVFMGRNCSQFELKGVVFEEGICYDRCHLGCQNQSVPKLTIVWLLKSPIFNGSLQNRHNSNMIDTQIQADCFIERSHRRVKVILLSVNGGCRQKESAISESNKRLITSRPHTYFYLLGTSKQYRKEFR</sequence>
<organism evidence="1 2">
    <name type="scientific">Caerostris extrusa</name>
    <name type="common">Bark spider</name>
    <name type="synonym">Caerostris bankana</name>
    <dbReference type="NCBI Taxonomy" id="172846"/>
    <lineage>
        <taxon>Eukaryota</taxon>
        <taxon>Metazoa</taxon>
        <taxon>Ecdysozoa</taxon>
        <taxon>Arthropoda</taxon>
        <taxon>Chelicerata</taxon>
        <taxon>Arachnida</taxon>
        <taxon>Araneae</taxon>
        <taxon>Araneomorphae</taxon>
        <taxon>Entelegynae</taxon>
        <taxon>Araneoidea</taxon>
        <taxon>Araneidae</taxon>
        <taxon>Caerostris</taxon>
    </lineage>
</organism>
<reference evidence="1 2" key="1">
    <citation type="submission" date="2021-06" db="EMBL/GenBank/DDBJ databases">
        <title>Caerostris extrusa draft genome.</title>
        <authorList>
            <person name="Kono N."/>
            <person name="Arakawa K."/>
        </authorList>
    </citation>
    <scope>NUCLEOTIDE SEQUENCE [LARGE SCALE GENOMIC DNA]</scope>
</reference>
<dbReference type="AlphaFoldDB" id="A0AAV4WKI3"/>